<dbReference type="Proteomes" id="UP000435138">
    <property type="component" value="Unassembled WGS sequence"/>
</dbReference>
<reference evidence="7 8" key="1">
    <citation type="submission" date="2019-11" db="EMBL/GenBank/DDBJ databases">
        <title>Genome analysis of Rhizobacterium cereale a novel genus and species isolated from maize roots in North Spain.</title>
        <authorList>
            <person name="Menendez E."/>
            <person name="Flores-Felix J.D."/>
            <person name="Ramirez-Bahena M.-H."/>
            <person name="Igual J.M."/>
            <person name="Garcia-Fraile P."/>
            <person name="Peix A."/>
            <person name="Velazquez E."/>
        </authorList>
    </citation>
    <scope>NUCLEOTIDE SEQUENCE [LARGE SCALE GENOMIC DNA]</scope>
    <source>
        <strain evidence="7 8">RZME27</strain>
    </source>
</reference>
<dbReference type="GO" id="GO:0004519">
    <property type="term" value="F:endonuclease activity"/>
    <property type="evidence" value="ECO:0007669"/>
    <property type="project" value="UniProtKB-KW"/>
</dbReference>
<evidence type="ECO:0000256" key="5">
    <source>
        <dbReference type="ARBA" id="ARBA00023204"/>
    </source>
</evidence>
<keyword evidence="8" id="KW-1185">Reference proteome</keyword>
<gene>
    <name evidence="7" type="primary">vsr</name>
    <name evidence="7" type="ORF">GAO09_07760</name>
</gene>
<dbReference type="EMBL" id="WIXI01000038">
    <property type="protein sequence ID" value="MQY45953.1"/>
    <property type="molecule type" value="Genomic_DNA"/>
</dbReference>
<protein>
    <recommendedName>
        <fullName evidence="6">Very short patch repair endonuclease</fullName>
        <ecNumber evidence="6">3.1.-.-</ecNumber>
    </recommendedName>
</protein>
<sequence>MADKLSIADRSALMSRIKAKNTRPEIAVRRALFASGFRFRIHSKDLPGKPDIVLKKFKCAIFVHGCFWHGHDCRKGTTLPKSNKEKWIAKLNSNKQRDQINEESLRRQGWHVFIIWECELTDSICRLQQFLERQRACASAKIVSTTFAAD</sequence>
<organism evidence="7 8">
    <name type="scientific">Endobacterium cereale</name>
    <dbReference type="NCBI Taxonomy" id="2663029"/>
    <lineage>
        <taxon>Bacteria</taxon>
        <taxon>Pseudomonadati</taxon>
        <taxon>Pseudomonadota</taxon>
        <taxon>Alphaproteobacteria</taxon>
        <taxon>Hyphomicrobiales</taxon>
        <taxon>Rhizobiaceae</taxon>
        <taxon>Endobacterium</taxon>
    </lineage>
</organism>
<evidence type="ECO:0000256" key="6">
    <source>
        <dbReference type="PIRNR" id="PIRNR018267"/>
    </source>
</evidence>
<dbReference type="CDD" id="cd00221">
    <property type="entry name" value="Vsr"/>
    <property type="match status" value="1"/>
</dbReference>
<dbReference type="Pfam" id="PF03852">
    <property type="entry name" value="Vsr"/>
    <property type="match status" value="1"/>
</dbReference>
<evidence type="ECO:0000256" key="4">
    <source>
        <dbReference type="ARBA" id="ARBA00022801"/>
    </source>
</evidence>
<dbReference type="InterPro" id="IPR004603">
    <property type="entry name" value="DNA_mismatch_endonuc_vsr"/>
</dbReference>
<keyword evidence="5 6" id="KW-0234">DNA repair</keyword>
<evidence type="ECO:0000256" key="1">
    <source>
        <dbReference type="ARBA" id="ARBA00022722"/>
    </source>
</evidence>
<evidence type="ECO:0000256" key="2">
    <source>
        <dbReference type="ARBA" id="ARBA00022759"/>
    </source>
</evidence>
<keyword evidence="4 6" id="KW-0378">Hydrolase</keyword>
<accession>A0A6A8A4K8</accession>
<keyword evidence="3 6" id="KW-0227">DNA damage</keyword>
<dbReference type="GO" id="GO:0006298">
    <property type="term" value="P:mismatch repair"/>
    <property type="evidence" value="ECO:0007669"/>
    <property type="project" value="UniProtKB-UniRule"/>
</dbReference>
<comment type="function">
    <text evidence="6">May nick specific sequences that contain T:G mispairs resulting from m5C-deamination.</text>
</comment>
<dbReference type="Gene3D" id="3.40.960.10">
    <property type="entry name" value="VSR Endonuclease"/>
    <property type="match status" value="1"/>
</dbReference>
<comment type="similarity">
    <text evidence="6">Belongs to the vsr family.</text>
</comment>
<dbReference type="EC" id="3.1.-.-" evidence="6"/>
<keyword evidence="1 6" id="KW-0540">Nuclease</keyword>
<dbReference type="GO" id="GO:0016787">
    <property type="term" value="F:hydrolase activity"/>
    <property type="evidence" value="ECO:0007669"/>
    <property type="project" value="UniProtKB-KW"/>
</dbReference>
<evidence type="ECO:0000313" key="7">
    <source>
        <dbReference type="EMBL" id="MQY45953.1"/>
    </source>
</evidence>
<evidence type="ECO:0000256" key="3">
    <source>
        <dbReference type="ARBA" id="ARBA00022763"/>
    </source>
</evidence>
<name>A0A6A8A4K8_9HYPH</name>
<evidence type="ECO:0000313" key="8">
    <source>
        <dbReference type="Proteomes" id="UP000435138"/>
    </source>
</evidence>
<comment type="caution">
    <text evidence="7">The sequence shown here is derived from an EMBL/GenBank/DDBJ whole genome shotgun (WGS) entry which is preliminary data.</text>
</comment>
<dbReference type="SUPFAM" id="SSF52980">
    <property type="entry name" value="Restriction endonuclease-like"/>
    <property type="match status" value="1"/>
</dbReference>
<dbReference type="PIRSF" id="PIRSF018267">
    <property type="entry name" value="VSR_endonuc"/>
    <property type="match status" value="1"/>
</dbReference>
<dbReference type="InterPro" id="IPR011335">
    <property type="entry name" value="Restrct_endonuc-II-like"/>
</dbReference>
<proteinExistence type="inferred from homology"/>
<keyword evidence="2 6" id="KW-0255">Endonuclease</keyword>
<dbReference type="RefSeq" id="WP_153353462.1">
    <property type="nucleotide sequence ID" value="NZ_WIXI01000038.1"/>
</dbReference>
<dbReference type="AlphaFoldDB" id="A0A6A8A4K8"/>
<dbReference type="NCBIfam" id="TIGR00632">
    <property type="entry name" value="vsr"/>
    <property type="match status" value="1"/>
</dbReference>